<gene>
    <name evidence="2" type="ORF">RCL2_000747500</name>
    <name evidence="1" type="ORF">RclHR1_00020047</name>
</gene>
<dbReference type="Proteomes" id="UP000615446">
    <property type="component" value="Unassembled WGS sequence"/>
</dbReference>
<keyword evidence="3" id="KW-1185">Reference proteome</keyword>
<organism evidence="1 3">
    <name type="scientific">Rhizophagus clarus</name>
    <dbReference type="NCBI Taxonomy" id="94130"/>
    <lineage>
        <taxon>Eukaryota</taxon>
        <taxon>Fungi</taxon>
        <taxon>Fungi incertae sedis</taxon>
        <taxon>Mucoromycota</taxon>
        <taxon>Glomeromycotina</taxon>
        <taxon>Glomeromycetes</taxon>
        <taxon>Glomerales</taxon>
        <taxon>Glomeraceae</taxon>
        <taxon>Rhizophagus</taxon>
    </lineage>
</organism>
<dbReference type="InterPro" id="IPR032675">
    <property type="entry name" value="LRR_dom_sf"/>
</dbReference>
<comment type="caution">
    <text evidence="1">The sequence shown here is derived from an EMBL/GenBank/DDBJ whole genome shotgun (WGS) entry which is preliminary data.</text>
</comment>
<name>A0A2Z6R3U5_9GLOM</name>
<dbReference type="STRING" id="94130.A0A2Z6R3U5"/>
<dbReference type="Proteomes" id="UP000247702">
    <property type="component" value="Unassembled WGS sequence"/>
</dbReference>
<accession>A0A2Z6R3U5</accession>
<sequence>MSLHILNADIILEIIKNSRYNRKSLFKFLFTNKFFSKIAVSILWENPFKICKIGNSEKIIEIYVQSSGEKELNEIKELFDRENFENGGKPLFFQYGKYLKEFQLEEIIKVIRSWYNNYSRRSSNYSNENKALKLIMKSIMKQCQSLDLLEWNVSFNNDELLEIMQHKIKDLKELTINHYDDHNKSDSSNYRNNNIRYYGYYRNNSINRYDDHNESDSSNNIECFGYFKNHSKNISKLTIYNSKKWPDKNIKGFISFIESQNDLNSFIFDNEKNNGEFNDLITSTLESRTNNLTEMMLNHLNFSDLSFDHIDKCINLETLVLRYNKELKFDDMDLYSSFKNLKKLDLSFNDWSPGVTNLIIKKAGNGLFSLTIGEGNTKQAKINDDTLITLTKSCPNIKSLSFSKISNEKINMIFSYLKDFKLVTLQISQTKANGTVMNSKLLLDYIKNEGSFCTLGLGKNDTYWLYYNDKRVNFEKLLREHNIMLAPYKPKDIKM</sequence>
<protein>
    <recommendedName>
        <fullName evidence="4">F-box domain-containing protein</fullName>
    </recommendedName>
</protein>
<dbReference type="EMBL" id="BLAL01000047">
    <property type="protein sequence ID" value="GES80183.1"/>
    <property type="molecule type" value="Genomic_DNA"/>
</dbReference>
<dbReference type="EMBL" id="BEXD01001112">
    <property type="protein sequence ID" value="GBB92344.1"/>
    <property type="molecule type" value="Genomic_DNA"/>
</dbReference>
<dbReference type="Gene3D" id="3.80.10.10">
    <property type="entry name" value="Ribonuclease Inhibitor"/>
    <property type="match status" value="1"/>
</dbReference>
<evidence type="ECO:0008006" key="4">
    <source>
        <dbReference type="Google" id="ProtNLM"/>
    </source>
</evidence>
<dbReference type="SUPFAM" id="SSF52047">
    <property type="entry name" value="RNI-like"/>
    <property type="match status" value="1"/>
</dbReference>
<reference evidence="1 3" key="1">
    <citation type="submission" date="2017-11" db="EMBL/GenBank/DDBJ databases">
        <title>The genome of Rhizophagus clarus HR1 reveals common genetic basis of auxotrophy among arbuscular mycorrhizal fungi.</title>
        <authorList>
            <person name="Kobayashi Y."/>
        </authorList>
    </citation>
    <scope>NUCLEOTIDE SEQUENCE [LARGE SCALE GENOMIC DNA]</scope>
    <source>
        <strain evidence="1 3">HR1</strain>
    </source>
</reference>
<proteinExistence type="predicted"/>
<evidence type="ECO:0000313" key="2">
    <source>
        <dbReference type="EMBL" id="GES80183.1"/>
    </source>
</evidence>
<evidence type="ECO:0000313" key="1">
    <source>
        <dbReference type="EMBL" id="GBB92344.1"/>
    </source>
</evidence>
<dbReference type="OrthoDB" id="2331317at2759"/>
<dbReference type="AlphaFoldDB" id="A0A2Z6R3U5"/>
<evidence type="ECO:0000313" key="3">
    <source>
        <dbReference type="Proteomes" id="UP000247702"/>
    </source>
</evidence>
<reference evidence="2" key="2">
    <citation type="submission" date="2019-10" db="EMBL/GenBank/DDBJ databases">
        <title>Conservation and host-specific expression of non-tandemly repeated heterogenous ribosome RNA gene in arbuscular mycorrhizal fungi.</title>
        <authorList>
            <person name="Maeda T."/>
            <person name="Kobayashi Y."/>
            <person name="Nakagawa T."/>
            <person name="Ezawa T."/>
            <person name="Yamaguchi K."/>
            <person name="Bino T."/>
            <person name="Nishimoto Y."/>
            <person name="Shigenobu S."/>
            <person name="Kawaguchi M."/>
        </authorList>
    </citation>
    <scope>NUCLEOTIDE SEQUENCE</scope>
    <source>
        <strain evidence="2">HR1</strain>
    </source>
</reference>